<evidence type="ECO:0000256" key="3">
    <source>
        <dbReference type="ARBA" id="ARBA00022490"/>
    </source>
</evidence>
<evidence type="ECO:0000313" key="10">
    <source>
        <dbReference type="Proteomes" id="UP000019132"/>
    </source>
</evidence>
<comment type="similarity">
    <text evidence="6 7">Belongs to the NDK family.</text>
</comment>
<evidence type="ECO:0000256" key="7">
    <source>
        <dbReference type="RuleBase" id="RU004011"/>
    </source>
</evidence>
<evidence type="ECO:0000313" key="9">
    <source>
        <dbReference type="EnsemblProtists" id="PYU1_T007013"/>
    </source>
</evidence>
<accession>K3WPX1</accession>
<dbReference type="InterPro" id="IPR034907">
    <property type="entry name" value="NDK-like_dom"/>
</dbReference>
<keyword evidence="5" id="KW-0966">Cell projection</keyword>
<dbReference type="PROSITE" id="PS51336">
    <property type="entry name" value="DM10"/>
    <property type="match status" value="1"/>
</dbReference>
<dbReference type="PANTHER" id="PTHR43109">
    <property type="entry name" value="NUCLEOSIDE DIPHOSPHATE KINASE 7"/>
    <property type="match status" value="1"/>
</dbReference>
<comment type="subcellular location">
    <subcellularLocation>
        <location evidence="1">Cell projection</location>
        <location evidence="1">Cilium</location>
    </subcellularLocation>
    <subcellularLocation>
        <location evidence="2">Cytoplasm</location>
        <location evidence="2">Cytoskeleton</location>
    </subcellularLocation>
</comment>
<dbReference type="Gene3D" id="3.30.70.141">
    <property type="entry name" value="Nucleoside diphosphate kinase-like domain"/>
    <property type="match status" value="1"/>
</dbReference>
<dbReference type="EMBL" id="GL376560">
    <property type="status" value="NOT_ANNOTATED_CDS"/>
    <property type="molecule type" value="Genomic_DNA"/>
</dbReference>
<dbReference type="GO" id="GO:0006183">
    <property type="term" value="P:GTP biosynthetic process"/>
    <property type="evidence" value="ECO:0007669"/>
    <property type="project" value="InterPro"/>
</dbReference>
<dbReference type="InterPro" id="IPR006602">
    <property type="entry name" value="DM10_dom"/>
</dbReference>
<dbReference type="CDD" id="cd04412">
    <property type="entry name" value="NDPk7B"/>
    <property type="match status" value="1"/>
</dbReference>
<reference evidence="10" key="1">
    <citation type="journal article" date="2010" name="Genome Biol.">
        <title>Genome sequence of the necrotrophic plant pathogen Pythium ultimum reveals original pathogenicity mechanisms and effector repertoire.</title>
        <authorList>
            <person name="Levesque C.A."/>
            <person name="Brouwer H."/>
            <person name="Cano L."/>
            <person name="Hamilton J.P."/>
            <person name="Holt C."/>
            <person name="Huitema E."/>
            <person name="Raffaele S."/>
            <person name="Robideau G.P."/>
            <person name="Thines M."/>
            <person name="Win J."/>
            <person name="Zerillo M.M."/>
            <person name="Beakes G.W."/>
            <person name="Boore J.L."/>
            <person name="Busam D."/>
            <person name="Dumas B."/>
            <person name="Ferriera S."/>
            <person name="Fuerstenberg S.I."/>
            <person name="Gachon C.M."/>
            <person name="Gaulin E."/>
            <person name="Govers F."/>
            <person name="Grenville-Briggs L."/>
            <person name="Horner N."/>
            <person name="Hostetler J."/>
            <person name="Jiang R.H."/>
            <person name="Johnson J."/>
            <person name="Krajaejun T."/>
            <person name="Lin H."/>
            <person name="Meijer H.J."/>
            <person name="Moore B."/>
            <person name="Morris P."/>
            <person name="Phuntmart V."/>
            <person name="Puiu D."/>
            <person name="Shetty J."/>
            <person name="Stajich J.E."/>
            <person name="Tripathy S."/>
            <person name="Wawra S."/>
            <person name="van West P."/>
            <person name="Whitty B.R."/>
            <person name="Coutinho P.M."/>
            <person name="Henrissat B."/>
            <person name="Martin F."/>
            <person name="Thomas P.D."/>
            <person name="Tyler B.M."/>
            <person name="De Vries R.P."/>
            <person name="Kamoun S."/>
            <person name="Yandell M."/>
            <person name="Tisserat N."/>
            <person name="Buell C.R."/>
        </authorList>
    </citation>
    <scope>NUCLEOTIDE SEQUENCE</scope>
    <source>
        <strain evidence="10">DAOM:BR144</strain>
    </source>
</reference>
<evidence type="ECO:0000256" key="5">
    <source>
        <dbReference type="ARBA" id="ARBA00023273"/>
    </source>
</evidence>
<dbReference type="GO" id="GO:0006228">
    <property type="term" value="P:UTP biosynthetic process"/>
    <property type="evidence" value="ECO:0007669"/>
    <property type="project" value="InterPro"/>
</dbReference>
<evidence type="ECO:0000256" key="2">
    <source>
        <dbReference type="ARBA" id="ARBA00004245"/>
    </source>
</evidence>
<dbReference type="SUPFAM" id="SSF54919">
    <property type="entry name" value="Nucleoside diphosphate kinase, NDK"/>
    <property type="match status" value="1"/>
</dbReference>
<organism evidence="9 10">
    <name type="scientific">Globisporangium ultimum (strain ATCC 200006 / CBS 805.95 / DAOM BR144)</name>
    <name type="common">Pythium ultimum</name>
    <dbReference type="NCBI Taxonomy" id="431595"/>
    <lineage>
        <taxon>Eukaryota</taxon>
        <taxon>Sar</taxon>
        <taxon>Stramenopiles</taxon>
        <taxon>Oomycota</taxon>
        <taxon>Peronosporomycetes</taxon>
        <taxon>Pythiales</taxon>
        <taxon>Pythiaceae</taxon>
        <taxon>Globisporangium</taxon>
    </lineage>
</organism>
<dbReference type="GO" id="GO:0005879">
    <property type="term" value="C:axonemal microtubule"/>
    <property type="evidence" value="ECO:0007669"/>
    <property type="project" value="TreeGrafter"/>
</dbReference>
<keyword evidence="4" id="KW-0206">Cytoskeleton</keyword>
<keyword evidence="3" id="KW-0963">Cytoplasm</keyword>
<name>K3WPX1_GLOUD</name>
<dbReference type="HOGENOM" id="CLU_060216_3_1_1"/>
<dbReference type="OMA" id="HIVDCAP"/>
<dbReference type="STRING" id="431595.K3WPX1"/>
<keyword evidence="10" id="KW-1185">Reference proteome</keyword>
<dbReference type="eggNOG" id="KOG0888">
    <property type="taxonomic scope" value="Eukaryota"/>
</dbReference>
<feature type="domain" description="DM10" evidence="8">
    <location>
        <begin position="3"/>
        <end position="90"/>
    </location>
</feature>
<dbReference type="GO" id="GO:0004550">
    <property type="term" value="F:nucleoside diphosphate kinase activity"/>
    <property type="evidence" value="ECO:0007669"/>
    <property type="project" value="InterPro"/>
</dbReference>
<dbReference type="AlphaFoldDB" id="K3WPX1"/>
<evidence type="ECO:0000256" key="1">
    <source>
        <dbReference type="ARBA" id="ARBA00004138"/>
    </source>
</evidence>
<evidence type="ECO:0000259" key="8">
    <source>
        <dbReference type="PROSITE" id="PS51336"/>
    </source>
</evidence>
<dbReference type="SMART" id="SM00562">
    <property type="entry name" value="NDK"/>
    <property type="match status" value="1"/>
</dbReference>
<proteinExistence type="inferred from homology"/>
<dbReference type="InterPro" id="IPR037993">
    <property type="entry name" value="NDPk7B"/>
</dbReference>
<dbReference type="PANTHER" id="PTHR43109:SF2">
    <property type="entry name" value="NUCLEOSIDE DIPHOSPHATE KINASE 7"/>
    <property type="match status" value="1"/>
</dbReference>
<sequence>MEEEQHLSFFLEWYDPQSDQHKPYVLHYHSDSTIELIERYNKRVFLKRIRIPTVTLDDLVPGGSITVYSRQLTVLDVANEYTKQLVKKKATKALFVIRPKGYAHMGAIIKVLEQSGLVLLNAVMVQLQQYHMNALRPHCLQTSSATLRGGGDDAEFLRDVSVLVEVKLTTPNAFEDALGKLDAARLMGNVLICESVGLGIFSSPHSGSSVSSKQPMLSGFPTTAVFDNCTLCLLKPRMIREGRVGDILDEIVKAGFEISALTLLHLQINDADEFFRVYKGVLRQYHEVLKYMCSGPCVALEIRGEDVVQRFRDFCGPFDVQIAQALRPASLRAKFGKSNLFNAVHCTDCPEDGVLESQFIFHALASK</sequence>
<dbReference type="Pfam" id="PF00334">
    <property type="entry name" value="NDK"/>
    <property type="match status" value="1"/>
</dbReference>
<evidence type="ECO:0000256" key="6">
    <source>
        <dbReference type="PROSITE-ProRule" id="PRU00706"/>
    </source>
</evidence>
<dbReference type="SMART" id="SM00676">
    <property type="entry name" value="DM10"/>
    <property type="match status" value="1"/>
</dbReference>
<dbReference type="InterPro" id="IPR001564">
    <property type="entry name" value="Nucleoside_diP_kinase"/>
</dbReference>
<protein>
    <recommendedName>
        <fullName evidence="8">DM10 domain-containing protein</fullName>
    </recommendedName>
</protein>
<dbReference type="InParanoid" id="K3WPX1"/>
<dbReference type="PRINTS" id="PR01243">
    <property type="entry name" value="NUCDPKINASE"/>
</dbReference>
<dbReference type="FunFam" id="3.30.70.141:FF:000004">
    <property type="entry name" value="Nucleoside diphosphate kinase 7"/>
    <property type="match status" value="1"/>
</dbReference>
<reference evidence="10" key="2">
    <citation type="submission" date="2010-04" db="EMBL/GenBank/DDBJ databases">
        <authorList>
            <person name="Buell R."/>
            <person name="Hamilton J."/>
            <person name="Hostetler J."/>
        </authorList>
    </citation>
    <scope>NUCLEOTIDE SEQUENCE [LARGE SCALE GENOMIC DNA]</scope>
    <source>
        <strain evidence="10">DAOM:BR144</strain>
    </source>
</reference>
<dbReference type="PROSITE" id="PS51374">
    <property type="entry name" value="NDPK_LIKE"/>
    <property type="match status" value="1"/>
</dbReference>
<dbReference type="Proteomes" id="UP000019132">
    <property type="component" value="Unassembled WGS sequence"/>
</dbReference>
<evidence type="ECO:0000256" key="4">
    <source>
        <dbReference type="ARBA" id="ARBA00023212"/>
    </source>
</evidence>
<dbReference type="VEuPathDB" id="FungiDB:PYU1_G006998"/>
<comment type="caution">
    <text evidence="6">Lacks conserved residue(s) required for the propagation of feature annotation.</text>
</comment>
<dbReference type="InterPro" id="IPR036850">
    <property type="entry name" value="NDK-like_dom_sf"/>
</dbReference>
<dbReference type="GO" id="GO:0006241">
    <property type="term" value="P:CTP biosynthetic process"/>
    <property type="evidence" value="ECO:0007669"/>
    <property type="project" value="InterPro"/>
</dbReference>
<reference evidence="9" key="3">
    <citation type="submission" date="2015-02" db="UniProtKB">
        <authorList>
            <consortium name="EnsemblProtists"/>
        </authorList>
    </citation>
    <scope>IDENTIFICATION</scope>
    <source>
        <strain evidence="9">DAOM BR144</strain>
    </source>
</reference>
<dbReference type="EnsemblProtists" id="PYU1_T007013">
    <property type="protein sequence ID" value="PYU1_T007013"/>
    <property type="gene ID" value="PYU1_G006998"/>
</dbReference>
<dbReference type="Gene3D" id="2.30.29.170">
    <property type="match status" value="1"/>
</dbReference>